<protein>
    <submittedName>
        <fullName evidence="14">Type II secretion system protein GspD</fullName>
    </submittedName>
</protein>
<feature type="compositionally biased region" description="Low complexity" evidence="10">
    <location>
        <begin position="805"/>
        <end position="817"/>
    </location>
</feature>
<dbReference type="InterPro" id="IPR004846">
    <property type="entry name" value="T2SS/T3SS_dom"/>
</dbReference>
<comment type="subcellular location">
    <subcellularLocation>
        <location evidence="1 9">Cell outer membrane</location>
    </subcellularLocation>
</comment>
<keyword evidence="7" id="KW-0472">Membrane</keyword>
<feature type="domain" description="NolW-like" evidence="13">
    <location>
        <begin position="378"/>
        <end position="541"/>
    </location>
</feature>
<dbReference type="InterPro" id="IPR005644">
    <property type="entry name" value="NolW-like"/>
</dbReference>
<dbReference type="Gene3D" id="3.30.1370.120">
    <property type="match status" value="3"/>
</dbReference>
<dbReference type="Gene3D" id="3.55.50.30">
    <property type="match status" value="1"/>
</dbReference>
<reference evidence="14 15" key="1">
    <citation type="submission" date="2018-03" db="EMBL/GenBank/DDBJ databases">
        <title>Genome sequencing of Ottowia sp.</title>
        <authorList>
            <person name="Kim S.-J."/>
            <person name="Heo J."/>
            <person name="Kwon S.-W."/>
        </authorList>
    </citation>
    <scope>NUCLEOTIDE SEQUENCE [LARGE SCALE GENOMIC DNA]</scope>
    <source>
        <strain evidence="14 15">KADR8-3</strain>
    </source>
</reference>
<dbReference type="KEGG" id="otk:C6570_00790"/>
<evidence type="ECO:0000256" key="6">
    <source>
        <dbReference type="ARBA" id="ARBA00022927"/>
    </source>
</evidence>
<evidence type="ECO:0000256" key="3">
    <source>
        <dbReference type="ARBA" id="ARBA00022448"/>
    </source>
</evidence>
<feature type="domain" description="NolW-like" evidence="13">
    <location>
        <begin position="265"/>
        <end position="370"/>
    </location>
</feature>
<organism evidence="14 15">
    <name type="scientific">Ottowia oryzae</name>
    <dbReference type="NCBI Taxonomy" id="2109914"/>
    <lineage>
        <taxon>Bacteria</taxon>
        <taxon>Pseudomonadati</taxon>
        <taxon>Pseudomonadota</taxon>
        <taxon>Betaproteobacteria</taxon>
        <taxon>Burkholderiales</taxon>
        <taxon>Comamonadaceae</taxon>
        <taxon>Ottowia</taxon>
    </lineage>
</organism>
<dbReference type="InterPro" id="IPR038591">
    <property type="entry name" value="NolW-like_sf"/>
</dbReference>
<dbReference type="Proteomes" id="UP000239709">
    <property type="component" value="Chromosome"/>
</dbReference>
<keyword evidence="4" id="KW-0812">Transmembrane</keyword>
<keyword evidence="4" id="KW-1134">Transmembrane beta strand</keyword>
<feature type="region of interest" description="Disordered" evidence="10">
    <location>
        <begin position="301"/>
        <end position="320"/>
    </location>
</feature>
<name>A0A2S0MAV8_9BURK</name>
<feature type="region of interest" description="Disordered" evidence="10">
    <location>
        <begin position="795"/>
        <end position="817"/>
    </location>
</feature>
<evidence type="ECO:0000313" key="14">
    <source>
        <dbReference type="EMBL" id="AVO32956.1"/>
    </source>
</evidence>
<evidence type="ECO:0000256" key="9">
    <source>
        <dbReference type="RuleBase" id="RU004004"/>
    </source>
</evidence>
<evidence type="ECO:0000313" key="15">
    <source>
        <dbReference type="Proteomes" id="UP000239709"/>
    </source>
</evidence>
<feature type="domain" description="Type II/III secretion system secretin-like" evidence="12">
    <location>
        <begin position="611"/>
        <end position="773"/>
    </location>
</feature>
<accession>A0A2S0MAV8</accession>
<evidence type="ECO:0000256" key="4">
    <source>
        <dbReference type="ARBA" id="ARBA00022452"/>
    </source>
</evidence>
<keyword evidence="15" id="KW-1185">Reference proteome</keyword>
<evidence type="ECO:0000259" key="12">
    <source>
        <dbReference type="Pfam" id="PF00263"/>
    </source>
</evidence>
<evidence type="ECO:0000259" key="13">
    <source>
        <dbReference type="Pfam" id="PF03958"/>
    </source>
</evidence>
<feature type="signal peptide" evidence="11">
    <location>
        <begin position="1"/>
        <end position="21"/>
    </location>
</feature>
<dbReference type="PROSITE" id="PS51257">
    <property type="entry name" value="PROKAR_LIPOPROTEIN"/>
    <property type="match status" value="1"/>
</dbReference>
<keyword evidence="8" id="KW-0998">Cell outer membrane</keyword>
<dbReference type="GO" id="GO:0009279">
    <property type="term" value="C:cell outer membrane"/>
    <property type="evidence" value="ECO:0007669"/>
    <property type="project" value="UniProtKB-SubCell"/>
</dbReference>
<gene>
    <name evidence="14" type="primary">gspD</name>
    <name evidence="14" type="ORF">C6570_00790</name>
</gene>
<evidence type="ECO:0000256" key="1">
    <source>
        <dbReference type="ARBA" id="ARBA00004442"/>
    </source>
</evidence>
<evidence type="ECO:0000256" key="10">
    <source>
        <dbReference type="SAM" id="MobiDB-lite"/>
    </source>
</evidence>
<keyword evidence="6" id="KW-0653">Protein transport</keyword>
<dbReference type="PANTHER" id="PTHR30332">
    <property type="entry name" value="PROBABLE GENERAL SECRETION PATHWAY PROTEIN D"/>
    <property type="match status" value="1"/>
</dbReference>
<sequence>MSLFRPSLIMLAVLTTGCATADRSTTPGQELPQASAASPTQAVANQLPLREGASAVPAQAQSADAASAAGARVFPGNDQLVRPGLAPKSDPVLSQGERVSLNFENVTVSSLASALLGDLLKVSYTIDAGGDTMVSLRTSKPLPRKQVLDVLDTVLLPHDLAIVRDSAGVYHVTKRSVTAGSRPLTSASKIKDLAGAGTVIVPLNHIGAGEMAKILGPLAPRESIVYVDTLRNLLVLQGSKIQLEGWLEMVDAFDVDYLSGMSLGVFPLEYTNVNVVYDTLQAMIAPDQASGAFGGGSGGGGAPGGVGARPGSAPGGAGGAAALAQSGGGPLNGLVRLFPVERLNALVVVTPRSQILGQVESWIKRLDQPTDSLEAGLFVYPVQNGSAVRMAELLNGLFGGSGGGGRAGVAGGSAPSQFGQAGGFGGFGANNGSSRGGVSSTGAFGSTNSGTGAFGSGSSGTGASGLGASAGGAFGSGGVFGATSGGGQTGANAATTTVSDLEGNVRVVADESRNALLIRAPRTEFRRIERALRELDKAPTQVLIEATIVEITLTGSLEYGVEWAFNNGLGGGRTGSGLISASGSSDLSGVSKGFSYSIVNNAGAVRATLNALANKSQLRVLSNPSVLVLDNHSATFQVGDQVPVRTGNSTISNGVVISDSFTYKDTGVMLSVSPSVNSGGLITLGVSQAVIDIGATLDAATNQSKFLTRQIQTRVAVRSGETVVLGGMIRENETRARGGVPALSDIPLFGALFSTTSEKRERTELMVLLTPRALEDDDQVRAASVEMRQRIRSLSLQDPTGLGSGSKLGSTLLNPPK</sequence>
<dbReference type="Pfam" id="PF03958">
    <property type="entry name" value="Secretin_N"/>
    <property type="match status" value="2"/>
</dbReference>
<dbReference type="GO" id="GO:0015627">
    <property type="term" value="C:type II protein secretion system complex"/>
    <property type="evidence" value="ECO:0007669"/>
    <property type="project" value="InterPro"/>
</dbReference>
<dbReference type="AlphaFoldDB" id="A0A2S0MAV8"/>
<dbReference type="EMBL" id="CP027666">
    <property type="protein sequence ID" value="AVO32956.1"/>
    <property type="molecule type" value="Genomic_DNA"/>
</dbReference>
<dbReference type="PRINTS" id="PR00811">
    <property type="entry name" value="BCTERIALGSPD"/>
</dbReference>
<dbReference type="OrthoDB" id="9775455at2"/>
<evidence type="ECO:0000256" key="11">
    <source>
        <dbReference type="SAM" id="SignalP"/>
    </source>
</evidence>
<keyword evidence="5 11" id="KW-0732">Signal</keyword>
<dbReference type="NCBIfam" id="TIGR02517">
    <property type="entry name" value="type_II_gspD"/>
    <property type="match status" value="1"/>
</dbReference>
<evidence type="ECO:0000256" key="8">
    <source>
        <dbReference type="ARBA" id="ARBA00023237"/>
    </source>
</evidence>
<comment type="similarity">
    <text evidence="2">Belongs to the bacterial secretin family. GSP D subfamily.</text>
</comment>
<dbReference type="Pfam" id="PF00263">
    <property type="entry name" value="Secretin"/>
    <property type="match status" value="1"/>
</dbReference>
<evidence type="ECO:0000256" key="7">
    <source>
        <dbReference type="ARBA" id="ARBA00023136"/>
    </source>
</evidence>
<dbReference type="InterPro" id="IPR013356">
    <property type="entry name" value="T2SS_GspD"/>
</dbReference>
<feature type="chain" id="PRO_5015640583" evidence="11">
    <location>
        <begin position="22"/>
        <end position="817"/>
    </location>
</feature>
<dbReference type="InterPro" id="IPR001775">
    <property type="entry name" value="GspD/PilQ"/>
</dbReference>
<dbReference type="InterPro" id="IPR050810">
    <property type="entry name" value="Bact_Secretion_Sys_Channel"/>
</dbReference>
<evidence type="ECO:0000256" key="2">
    <source>
        <dbReference type="ARBA" id="ARBA00006980"/>
    </source>
</evidence>
<proteinExistence type="inferred from homology"/>
<feature type="compositionally biased region" description="Gly residues" evidence="10">
    <location>
        <begin position="301"/>
        <end position="319"/>
    </location>
</feature>
<dbReference type="GO" id="GO:0015628">
    <property type="term" value="P:protein secretion by the type II secretion system"/>
    <property type="evidence" value="ECO:0007669"/>
    <property type="project" value="InterPro"/>
</dbReference>
<evidence type="ECO:0000256" key="5">
    <source>
        <dbReference type="ARBA" id="ARBA00022729"/>
    </source>
</evidence>
<keyword evidence="3 9" id="KW-0813">Transport</keyword>
<dbReference type="PANTHER" id="PTHR30332:SF25">
    <property type="entry name" value="SECRETIN XPSD"/>
    <property type="match status" value="1"/>
</dbReference>
<feature type="region of interest" description="Disordered" evidence="10">
    <location>
        <begin position="23"/>
        <end position="42"/>
    </location>
</feature>